<accession>A0AAD8H775</accession>
<organism evidence="6 7">
    <name type="scientific">Heracleum sosnowskyi</name>
    <dbReference type="NCBI Taxonomy" id="360622"/>
    <lineage>
        <taxon>Eukaryota</taxon>
        <taxon>Viridiplantae</taxon>
        <taxon>Streptophyta</taxon>
        <taxon>Embryophyta</taxon>
        <taxon>Tracheophyta</taxon>
        <taxon>Spermatophyta</taxon>
        <taxon>Magnoliopsida</taxon>
        <taxon>eudicotyledons</taxon>
        <taxon>Gunneridae</taxon>
        <taxon>Pentapetalae</taxon>
        <taxon>asterids</taxon>
        <taxon>campanulids</taxon>
        <taxon>Apiales</taxon>
        <taxon>Apiaceae</taxon>
        <taxon>Apioideae</taxon>
        <taxon>apioid superclade</taxon>
        <taxon>Tordylieae</taxon>
        <taxon>Tordyliinae</taxon>
        <taxon>Heracleum</taxon>
    </lineage>
</organism>
<keyword evidence="2 4" id="KW-0863">Zinc-finger</keyword>
<reference evidence="6" key="2">
    <citation type="submission" date="2023-05" db="EMBL/GenBank/DDBJ databases">
        <authorList>
            <person name="Schelkunov M.I."/>
        </authorList>
    </citation>
    <scope>NUCLEOTIDE SEQUENCE</scope>
    <source>
        <strain evidence="6">Hsosn_3</strain>
        <tissue evidence="6">Leaf</tissue>
    </source>
</reference>
<gene>
    <name evidence="6" type="ORF">POM88_045388</name>
</gene>
<dbReference type="PROSITE" id="PS50808">
    <property type="entry name" value="ZF_BED"/>
    <property type="match status" value="1"/>
</dbReference>
<dbReference type="InterPro" id="IPR003656">
    <property type="entry name" value="Znf_BED"/>
</dbReference>
<comment type="caution">
    <text evidence="6">The sequence shown here is derived from an EMBL/GenBank/DDBJ whole genome shotgun (WGS) entry which is preliminary data.</text>
</comment>
<dbReference type="GO" id="GO:0008270">
    <property type="term" value="F:zinc ion binding"/>
    <property type="evidence" value="ECO:0007669"/>
    <property type="project" value="UniProtKB-KW"/>
</dbReference>
<dbReference type="SMART" id="SM00614">
    <property type="entry name" value="ZnF_BED"/>
    <property type="match status" value="1"/>
</dbReference>
<dbReference type="Proteomes" id="UP001237642">
    <property type="component" value="Unassembled WGS sequence"/>
</dbReference>
<dbReference type="InterPro" id="IPR027417">
    <property type="entry name" value="P-loop_NTPase"/>
</dbReference>
<keyword evidence="7" id="KW-1185">Reference proteome</keyword>
<sequence>MDEPTSGLDARAAAIVMRTVRNIVNTGRTIVCIIHQPNIEIFESFDELLLMKRGGELIYVGPLGNNSHKLVQFFEAVQGVPHIRPGCNPAAWILDVTSSAEEIRLGIDFAEVYRRLELFQQNKRLVDRLCKLDRDSMDLNFPSKYSQSFFGQISQQQELLSAEEPPQQEAANEVEHVNLVEDEEVKDDGKQEHKCDKKEGKKSSSAWKFFDEIKGCLVGFERAKCKFCKVEIGCISTRNGTSGMMNHLKMVCAKSTLRNNLDKLQKTLQFEKLSKDEKFHNLKVHTFSQERLRI</sequence>
<name>A0AAD8H775_9APIA</name>
<dbReference type="PANTHER" id="PTHR48040:SF12">
    <property type="entry name" value="ABC TRANSPORTER G FAMILY MEMBER 32-LIKE ISOFORM X1"/>
    <property type="match status" value="1"/>
</dbReference>
<dbReference type="SUPFAM" id="SSF57667">
    <property type="entry name" value="beta-beta-alpha zinc fingers"/>
    <property type="match status" value="1"/>
</dbReference>
<proteinExistence type="predicted"/>
<protein>
    <recommendedName>
        <fullName evidence="5">BED-type domain-containing protein</fullName>
    </recommendedName>
</protein>
<keyword evidence="1" id="KW-0479">Metal-binding</keyword>
<dbReference type="InterPro" id="IPR036236">
    <property type="entry name" value="Znf_C2H2_sf"/>
</dbReference>
<evidence type="ECO:0000256" key="3">
    <source>
        <dbReference type="ARBA" id="ARBA00022833"/>
    </source>
</evidence>
<dbReference type="Gene3D" id="3.40.50.300">
    <property type="entry name" value="P-loop containing nucleotide triphosphate hydrolases"/>
    <property type="match status" value="1"/>
</dbReference>
<dbReference type="SUPFAM" id="SSF52540">
    <property type="entry name" value="P-loop containing nucleoside triphosphate hydrolases"/>
    <property type="match status" value="1"/>
</dbReference>
<evidence type="ECO:0000259" key="5">
    <source>
        <dbReference type="PROSITE" id="PS50808"/>
    </source>
</evidence>
<evidence type="ECO:0000256" key="4">
    <source>
        <dbReference type="PROSITE-ProRule" id="PRU00027"/>
    </source>
</evidence>
<evidence type="ECO:0000313" key="6">
    <source>
        <dbReference type="EMBL" id="KAK1360914.1"/>
    </source>
</evidence>
<dbReference type="AlphaFoldDB" id="A0AAD8H775"/>
<feature type="domain" description="BED-type" evidence="5">
    <location>
        <begin position="201"/>
        <end position="259"/>
    </location>
</feature>
<dbReference type="PANTHER" id="PTHR48040">
    <property type="entry name" value="PLEIOTROPIC DRUG RESISTANCE PROTEIN 1-LIKE ISOFORM X1"/>
    <property type="match status" value="1"/>
</dbReference>
<dbReference type="GO" id="GO:0003677">
    <property type="term" value="F:DNA binding"/>
    <property type="evidence" value="ECO:0007669"/>
    <property type="project" value="InterPro"/>
</dbReference>
<evidence type="ECO:0000256" key="1">
    <source>
        <dbReference type="ARBA" id="ARBA00022723"/>
    </source>
</evidence>
<reference evidence="6" key="1">
    <citation type="submission" date="2023-02" db="EMBL/GenBank/DDBJ databases">
        <title>Genome of toxic invasive species Heracleum sosnowskyi carries increased number of genes despite the absence of recent whole-genome duplications.</title>
        <authorList>
            <person name="Schelkunov M."/>
            <person name="Shtratnikova V."/>
            <person name="Makarenko M."/>
            <person name="Klepikova A."/>
            <person name="Omelchenko D."/>
            <person name="Novikova G."/>
            <person name="Obukhova E."/>
            <person name="Bogdanov V."/>
            <person name="Penin A."/>
            <person name="Logacheva M."/>
        </authorList>
    </citation>
    <scope>NUCLEOTIDE SEQUENCE</scope>
    <source>
        <strain evidence="6">Hsosn_3</strain>
        <tissue evidence="6">Leaf</tissue>
    </source>
</reference>
<evidence type="ECO:0000256" key="2">
    <source>
        <dbReference type="ARBA" id="ARBA00022771"/>
    </source>
</evidence>
<keyword evidence="3" id="KW-0862">Zinc</keyword>
<dbReference type="EMBL" id="JAUIZM010000010">
    <property type="protein sequence ID" value="KAK1360914.1"/>
    <property type="molecule type" value="Genomic_DNA"/>
</dbReference>
<evidence type="ECO:0000313" key="7">
    <source>
        <dbReference type="Proteomes" id="UP001237642"/>
    </source>
</evidence>
<dbReference type="Pfam" id="PF02892">
    <property type="entry name" value="zf-BED"/>
    <property type="match status" value="1"/>
</dbReference>